<keyword evidence="6 12" id="KW-0697">Rotamase</keyword>
<proteinExistence type="inferred from homology"/>
<evidence type="ECO:0000256" key="10">
    <source>
        <dbReference type="ARBA" id="ARBA00024849"/>
    </source>
</evidence>
<dbReference type="HAMAP" id="MF_00303">
    <property type="entry name" value="Trigger_factor_Tig"/>
    <property type="match status" value="1"/>
</dbReference>
<dbReference type="Proteomes" id="UP000011912">
    <property type="component" value="Unassembled WGS sequence"/>
</dbReference>
<dbReference type="PANTHER" id="PTHR30560">
    <property type="entry name" value="TRIGGER FACTOR CHAPERONE AND PEPTIDYL-PROLYL CIS/TRANS ISOMERASE"/>
    <property type="match status" value="1"/>
</dbReference>
<evidence type="ECO:0000256" key="11">
    <source>
        <dbReference type="ARBA" id="ARBA00029986"/>
    </source>
</evidence>
<dbReference type="Gene3D" id="1.10.3120.10">
    <property type="entry name" value="Trigger factor, C-terminal domain"/>
    <property type="match status" value="1"/>
</dbReference>
<dbReference type="GO" id="GO:0015031">
    <property type="term" value="P:protein transport"/>
    <property type="evidence" value="ECO:0007669"/>
    <property type="project" value="UniProtKB-UniRule"/>
</dbReference>
<evidence type="ECO:0000259" key="16">
    <source>
        <dbReference type="PROSITE" id="PS50059"/>
    </source>
</evidence>
<dbReference type="InterPro" id="IPR037041">
    <property type="entry name" value="Trigger_fac_C_sf"/>
</dbReference>
<dbReference type="AlphaFoldDB" id="M5J752"/>
<dbReference type="InterPro" id="IPR046357">
    <property type="entry name" value="PPIase_dom_sf"/>
</dbReference>
<dbReference type="Pfam" id="PF05698">
    <property type="entry name" value="Trigger_C"/>
    <property type="match status" value="1"/>
</dbReference>
<dbReference type="SUPFAM" id="SSF54534">
    <property type="entry name" value="FKBP-like"/>
    <property type="match status" value="1"/>
</dbReference>
<comment type="caution">
    <text evidence="17">The sequence shown here is derived from an EMBL/GenBank/DDBJ whole genome shotgun (WGS) entry which is preliminary data.</text>
</comment>
<dbReference type="GO" id="GO:0043335">
    <property type="term" value="P:protein unfolding"/>
    <property type="evidence" value="ECO:0007669"/>
    <property type="project" value="TreeGrafter"/>
</dbReference>
<dbReference type="FunFam" id="3.10.50.40:FF:000001">
    <property type="entry name" value="Trigger factor"/>
    <property type="match status" value="1"/>
</dbReference>
<evidence type="ECO:0000256" key="2">
    <source>
        <dbReference type="ARBA" id="ARBA00005464"/>
    </source>
</evidence>
<comment type="function">
    <text evidence="10 12">Involved in protein export. Acts as a chaperone by maintaining the newly synthesized protein in an open conformation. Functions as a peptidyl-prolyl cis-trans isomerase.</text>
</comment>
<evidence type="ECO:0000256" key="1">
    <source>
        <dbReference type="ARBA" id="ARBA00000971"/>
    </source>
</evidence>
<evidence type="ECO:0000256" key="4">
    <source>
        <dbReference type="ARBA" id="ARBA00016902"/>
    </source>
</evidence>
<dbReference type="EMBL" id="ANAG01000017">
    <property type="protein sequence ID" value="EKW98444.1"/>
    <property type="molecule type" value="Genomic_DNA"/>
</dbReference>
<dbReference type="NCBIfam" id="TIGR00115">
    <property type="entry name" value="tig"/>
    <property type="match status" value="1"/>
</dbReference>
<dbReference type="GO" id="GO:0044183">
    <property type="term" value="F:protein folding chaperone"/>
    <property type="evidence" value="ECO:0007669"/>
    <property type="project" value="TreeGrafter"/>
</dbReference>
<keyword evidence="9 12" id="KW-0131">Cell cycle</keyword>
<evidence type="ECO:0000256" key="9">
    <source>
        <dbReference type="ARBA" id="ARBA00023306"/>
    </source>
</evidence>
<dbReference type="InterPro" id="IPR005215">
    <property type="entry name" value="Trig_fac"/>
</dbReference>
<gene>
    <name evidence="12" type="primary">tig</name>
    <name evidence="17" type="ORF">D271_05530</name>
</gene>
<dbReference type="InterPro" id="IPR008880">
    <property type="entry name" value="Trigger_fac_C"/>
</dbReference>
<dbReference type="STRING" id="1227363.D271_05530"/>
<dbReference type="SUPFAM" id="SSF109998">
    <property type="entry name" value="Triger factor/SurA peptide-binding domain-like"/>
    <property type="match status" value="1"/>
</dbReference>
<comment type="similarity">
    <text evidence="2 12 14">Belongs to the FKBP-type PPIase family. Tig subfamily.</text>
</comment>
<keyword evidence="5 12" id="KW-0132">Cell division</keyword>
<dbReference type="Pfam" id="PF00254">
    <property type="entry name" value="FKBP_C"/>
    <property type="match status" value="1"/>
</dbReference>
<evidence type="ECO:0000256" key="14">
    <source>
        <dbReference type="RuleBase" id="RU003914"/>
    </source>
</evidence>
<keyword evidence="7 12" id="KW-0143">Chaperone</keyword>
<dbReference type="GO" id="GO:0051083">
    <property type="term" value="P:'de novo' cotranslational protein folding"/>
    <property type="evidence" value="ECO:0007669"/>
    <property type="project" value="TreeGrafter"/>
</dbReference>
<organism evidence="17 18">
    <name type="scientific">Ligilactobacillus saerimneri 30a</name>
    <dbReference type="NCBI Taxonomy" id="1227363"/>
    <lineage>
        <taxon>Bacteria</taxon>
        <taxon>Bacillati</taxon>
        <taxon>Bacillota</taxon>
        <taxon>Bacilli</taxon>
        <taxon>Lactobacillales</taxon>
        <taxon>Lactobacillaceae</taxon>
        <taxon>Ligilactobacillus</taxon>
    </lineage>
</organism>
<evidence type="ECO:0000256" key="12">
    <source>
        <dbReference type="HAMAP-Rule" id="MF_00303"/>
    </source>
</evidence>
<evidence type="ECO:0000313" key="18">
    <source>
        <dbReference type="Proteomes" id="UP000011912"/>
    </source>
</evidence>
<keyword evidence="15" id="KW-0175">Coiled coil</keyword>
<keyword evidence="12" id="KW-0963">Cytoplasm</keyword>
<dbReference type="Pfam" id="PF05697">
    <property type="entry name" value="Trigger_N"/>
    <property type="match status" value="1"/>
</dbReference>
<dbReference type="PANTHER" id="PTHR30560:SF3">
    <property type="entry name" value="TRIGGER FACTOR-LIKE PROTEIN TIG, CHLOROPLASTIC"/>
    <property type="match status" value="1"/>
</dbReference>
<evidence type="ECO:0000256" key="13">
    <source>
        <dbReference type="PROSITE-ProRule" id="PRU00277"/>
    </source>
</evidence>
<evidence type="ECO:0000256" key="3">
    <source>
        <dbReference type="ARBA" id="ARBA00013194"/>
    </source>
</evidence>
<dbReference type="PIRSF" id="PIRSF003095">
    <property type="entry name" value="Trigger_factor"/>
    <property type="match status" value="1"/>
</dbReference>
<dbReference type="GO" id="GO:0005737">
    <property type="term" value="C:cytoplasm"/>
    <property type="evidence" value="ECO:0007669"/>
    <property type="project" value="UniProtKB-SubCell"/>
</dbReference>
<dbReference type="InterPro" id="IPR027304">
    <property type="entry name" value="Trigger_fact/SurA_dom_sf"/>
</dbReference>
<feature type="coiled-coil region" evidence="15">
    <location>
        <begin position="255"/>
        <end position="282"/>
    </location>
</feature>
<dbReference type="GO" id="GO:0051301">
    <property type="term" value="P:cell division"/>
    <property type="evidence" value="ECO:0007669"/>
    <property type="project" value="UniProtKB-KW"/>
</dbReference>
<keyword evidence="8 12" id="KW-0413">Isomerase</keyword>
<dbReference type="InterPro" id="IPR036611">
    <property type="entry name" value="Trigger_fac_ribosome-bd_sf"/>
</dbReference>
<reference evidence="17 18" key="1">
    <citation type="journal article" date="2013" name="Genome Announc.">
        <title>Genome Sequence of Lactobacillus saerimneri 30a (Formerly Lactobacillus sp. Strain 30a), a Reference Lactic Acid Bacterium Strain Producing Biogenic Amines.</title>
        <authorList>
            <person name="Romano A."/>
            <person name="Trip H."/>
            <person name="Campbell-Sills H."/>
            <person name="Bouchez O."/>
            <person name="Sherman D."/>
            <person name="Lolkema J.S."/>
            <person name="Lucas P.M."/>
        </authorList>
    </citation>
    <scope>NUCLEOTIDE SEQUENCE [LARGE SCALE GENOMIC DNA]</scope>
    <source>
        <strain evidence="17 18">30a</strain>
    </source>
</reference>
<dbReference type="SUPFAM" id="SSF102735">
    <property type="entry name" value="Trigger factor ribosome-binding domain"/>
    <property type="match status" value="1"/>
</dbReference>
<evidence type="ECO:0000256" key="6">
    <source>
        <dbReference type="ARBA" id="ARBA00023110"/>
    </source>
</evidence>
<dbReference type="EC" id="5.2.1.8" evidence="3 12"/>
<comment type="domain">
    <text evidence="12">Consists of 3 domains; the N-terminus binds the ribosome, the middle domain has PPIase activity, while the C-terminus has intrinsic chaperone activity on its own.</text>
</comment>
<dbReference type="GO" id="GO:0003755">
    <property type="term" value="F:peptidyl-prolyl cis-trans isomerase activity"/>
    <property type="evidence" value="ECO:0007669"/>
    <property type="project" value="UniProtKB-UniRule"/>
</dbReference>
<evidence type="ECO:0000256" key="5">
    <source>
        <dbReference type="ARBA" id="ARBA00022618"/>
    </source>
</evidence>
<dbReference type="InterPro" id="IPR008881">
    <property type="entry name" value="Trigger_fac_ribosome-bd_bac"/>
</dbReference>
<protein>
    <recommendedName>
        <fullName evidence="4 12">Trigger factor</fullName>
        <shortName evidence="12">TF</shortName>
        <ecNumber evidence="3 12">5.2.1.8</ecNumber>
    </recommendedName>
    <alternativeName>
        <fullName evidence="11 12">PPIase</fullName>
    </alternativeName>
</protein>
<sequence length="436" mass="48852">MSVKWEKQDGNKGQLTFTITPDKVKEGLDVAFNRVKKSLNVPGFRKGKVPRQIFNKMYGEESLYQDALNAILPEAYSAAVAEAAIKPVGQPEVSVESMEKGQEWTLTAVVTVEPEVELGQYKDLEVTPHPTRVLKADIEGELENMREQQAELVLKEDQPAAEGDTTVIDFVGKVDGEEFDGGKGTNYSLVLGSHTFIPGFEDQLVGHKSGDEVEVKVTFPEDYQAEDLQGKDAVFEVTIHEVKTKELPELDDDFAKDVDEEVDSLEELKAKVKDRLKEQKVAAAREAIQNEALDLAVENAKIGDIPQAMIDDDVQRQIDQYMAGMQQQGISPDMYFKLTGTSEDDLRKQFTEGSERRVKTNLVLEAIVAKEEIDPSEEEIQAEIKKLADQYKMDEKQVRAALTDTMLKHDIAIRKVVDEITDSAKQTRKSNKEDEK</sequence>
<feature type="domain" description="PPIase FKBP-type" evidence="16">
    <location>
        <begin position="163"/>
        <end position="248"/>
    </location>
</feature>
<dbReference type="PATRIC" id="fig|1227363.6.peg.1081"/>
<evidence type="ECO:0000256" key="8">
    <source>
        <dbReference type="ARBA" id="ARBA00023235"/>
    </source>
</evidence>
<dbReference type="Gene3D" id="3.30.70.1050">
    <property type="entry name" value="Trigger factor ribosome-binding domain"/>
    <property type="match status" value="1"/>
</dbReference>
<accession>M5J752</accession>
<dbReference type="Gene3D" id="3.10.50.40">
    <property type="match status" value="1"/>
</dbReference>
<comment type="catalytic activity">
    <reaction evidence="1 12 13">
        <text>[protein]-peptidylproline (omega=180) = [protein]-peptidylproline (omega=0)</text>
        <dbReference type="Rhea" id="RHEA:16237"/>
        <dbReference type="Rhea" id="RHEA-COMP:10747"/>
        <dbReference type="Rhea" id="RHEA-COMP:10748"/>
        <dbReference type="ChEBI" id="CHEBI:83833"/>
        <dbReference type="ChEBI" id="CHEBI:83834"/>
        <dbReference type="EC" id="5.2.1.8"/>
    </reaction>
</comment>
<evidence type="ECO:0000256" key="7">
    <source>
        <dbReference type="ARBA" id="ARBA00023186"/>
    </source>
</evidence>
<dbReference type="RefSeq" id="WP_009554249.1">
    <property type="nucleotide sequence ID" value="NZ_ANAG01000017.1"/>
</dbReference>
<dbReference type="PROSITE" id="PS50059">
    <property type="entry name" value="FKBP_PPIASE"/>
    <property type="match status" value="1"/>
</dbReference>
<evidence type="ECO:0000256" key="15">
    <source>
        <dbReference type="SAM" id="Coils"/>
    </source>
</evidence>
<evidence type="ECO:0000313" key="17">
    <source>
        <dbReference type="EMBL" id="EKW98444.1"/>
    </source>
</evidence>
<keyword evidence="18" id="KW-1185">Reference proteome</keyword>
<comment type="subcellular location">
    <subcellularLocation>
        <location evidence="12">Cytoplasm</location>
    </subcellularLocation>
    <text evidence="12">About half TF is bound to the ribosome near the polypeptide exit tunnel while the other half is free in the cytoplasm.</text>
</comment>
<name>M5J752_9LACO</name>
<dbReference type="GO" id="GO:0043022">
    <property type="term" value="F:ribosome binding"/>
    <property type="evidence" value="ECO:0007669"/>
    <property type="project" value="TreeGrafter"/>
</dbReference>
<dbReference type="InterPro" id="IPR001179">
    <property type="entry name" value="PPIase_FKBP_dom"/>
</dbReference>